<sequence>MLQQRHRCFLSAWARLFIPESRLPSGSVTSSGHRLVTYSTPPLVLRQLDDADTMDSTGTYNVNDNATNVLDAQGARMPMLRAYFRKHNVRQQRWGGQALLSDQDGANELTMRTLISLHASIRLASAPISASTTNASASNNFNGEDEFSCECRSRSGGNEVKRERAEGAMCPSNPAGASTRYKGAAHRTEPSIQHCTTGREHGGEGDNLRRMCWRTRTEGWEKAESREGGDIATEEPNRPGDFTTLQLLTADGGVEFNSTD</sequence>
<dbReference type="AlphaFoldDB" id="A0AAD7N8E7"/>
<dbReference type="Proteomes" id="UP001215598">
    <property type="component" value="Unassembled WGS sequence"/>
</dbReference>
<evidence type="ECO:0000313" key="2">
    <source>
        <dbReference type="EMBL" id="KAJ7749996.1"/>
    </source>
</evidence>
<feature type="region of interest" description="Disordered" evidence="1">
    <location>
        <begin position="220"/>
        <end position="242"/>
    </location>
</feature>
<proteinExistence type="predicted"/>
<dbReference type="EMBL" id="JARKIB010000067">
    <property type="protein sequence ID" value="KAJ7749996.1"/>
    <property type="molecule type" value="Genomic_DNA"/>
</dbReference>
<feature type="region of interest" description="Disordered" evidence="1">
    <location>
        <begin position="160"/>
        <end position="180"/>
    </location>
</feature>
<keyword evidence="3" id="KW-1185">Reference proteome</keyword>
<feature type="compositionally biased region" description="Basic and acidic residues" evidence="1">
    <location>
        <begin position="220"/>
        <end position="229"/>
    </location>
</feature>
<comment type="caution">
    <text evidence="2">The sequence shown here is derived from an EMBL/GenBank/DDBJ whole genome shotgun (WGS) entry which is preliminary data.</text>
</comment>
<gene>
    <name evidence="2" type="ORF">B0H16DRAFT_1724865</name>
</gene>
<organism evidence="2 3">
    <name type="scientific">Mycena metata</name>
    <dbReference type="NCBI Taxonomy" id="1033252"/>
    <lineage>
        <taxon>Eukaryota</taxon>
        <taxon>Fungi</taxon>
        <taxon>Dikarya</taxon>
        <taxon>Basidiomycota</taxon>
        <taxon>Agaricomycotina</taxon>
        <taxon>Agaricomycetes</taxon>
        <taxon>Agaricomycetidae</taxon>
        <taxon>Agaricales</taxon>
        <taxon>Marasmiineae</taxon>
        <taxon>Mycenaceae</taxon>
        <taxon>Mycena</taxon>
    </lineage>
</organism>
<accession>A0AAD7N8E7</accession>
<reference evidence="2" key="1">
    <citation type="submission" date="2023-03" db="EMBL/GenBank/DDBJ databases">
        <title>Massive genome expansion in bonnet fungi (Mycena s.s.) driven by repeated elements and novel gene families across ecological guilds.</title>
        <authorList>
            <consortium name="Lawrence Berkeley National Laboratory"/>
            <person name="Harder C.B."/>
            <person name="Miyauchi S."/>
            <person name="Viragh M."/>
            <person name="Kuo A."/>
            <person name="Thoen E."/>
            <person name="Andreopoulos B."/>
            <person name="Lu D."/>
            <person name="Skrede I."/>
            <person name="Drula E."/>
            <person name="Henrissat B."/>
            <person name="Morin E."/>
            <person name="Kohler A."/>
            <person name="Barry K."/>
            <person name="LaButti K."/>
            <person name="Morin E."/>
            <person name="Salamov A."/>
            <person name="Lipzen A."/>
            <person name="Mereny Z."/>
            <person name="Hegedus B."/>
            <person name="Baldrian P."/>
            <person name="Stursova M."/>
            <person name="Weitz H."/>
            <person name="Taylor A."/>
            <person name="Grigoriev I.V."/>
            <person name="Nagy L.G."/>
            <person name="Martin F."/>
            <person name="Kauserud H."/>
        </authorList>
    </citation>
    <scope>NUCLEOTIDE SEQUENCE</scope>
    <source>
        <strain evidence="2">CBHHK182m</strain>
    </source>
</reference>
<evidence type="ECO:0000313" key="3">
    <source>
        <dbReference type="Proteomes" id="UP001215598"/>
    </source>
</evidence>
<name>A0AAD7N8E7_9AGAR</name>
<evidence type="ECO:0000256" key="1">
    <source>
        <dbReference type="SAM" id="MobiDB-lite"/>
    </source>
</evidence>
<protein>
    <submittedName>
        <fullName evidence="2">Uncharacterized protein</fullName>
    </submittedName>
</protein>